<feature type="chain" id="PRO_5042578574" evidence="1">
    <location>
        <begin position="21"/>
        <end position="110"/>
    </location>
</feature>
<keyword evidence="3" id="KW-1185">Reference proteome</keyword>
<organism evidence="2 3">
    <name type="scientific">Echria macrotheca</name>
    <dbReference type="NCBI Taxonomy" id="438768"/>
    <lineage>
        <taxon>Eukaryota</taxon>
        <taxon>Fungi</taxon>
        <taxon>Dikarya</taxon>
        <taxon>Ascomycota</taxon>
        <taxon>Pezizomycotina</taxon>
        <taxon>Sordariomycetes</taxon>
        <taxon>Sordariomycetidae</taxon>
        <taxon>Sordariales</taxon>
        <taxon>Schizotheciaceae</taxon>
        <taxon>Echria</taxon>
    </lineage>
</organism>
<name>A0AAJ0B433_9PEZI</name>
<dbReference type="Proteomes" id="UP001239445">
    <property type="component" value="Unassembled WGS sequence"/>
</dbReference>
<proteinExistence type="predicted"/>
<dbReference type="AlphaFoldDB" id="A0AAJ0B433"/>
<evidence type="ECO:0000313" key="3">
    <source>
        <dbReference type="Proteomes" id="UP001239445"/>
    </source>
</evidence>
<dbReference type="EMBL" id="MU839842">
    <property type="protein sequence ID" value="KAK1751329.1"/>
    <property type="molecule type" value="Genomic_DNA"/>
</dbReference>
<gene>
    <name evidence="2" type="ORF">QBC47DRAFT_364351</name>
</gene>
<evidence type="ECO:0000256" key="1">
    <source>
        <dbReference type="SAM" id="SignalP"/>
    </source>
</evidence>
<accession>A0AAJ0B433</accession>
<feature type="signal peptide" evidence="1">
    <location>
        <begin position="1"/>
        <end position="20"/>
    </location>
</feature>
<comment type="caution">
    <text evidence="2">The sequence shown here is derived from an EMBL/GenBank/DDBJ whole genome shotgun (WGS) entry which is preliminary data.</text>
</comment>
<keyword evidence="1" id="KW-0732">Signal</keyword>
<sequence>MKTFTFVVALVAALAGQTNAAGPMPANCNVGQQYCGFTLTNNGATHDYWLDQMRKAQPGLDESRRFDALYTCQAGNTLSYDDYCPRTGLACQPPESGKCGSTVNDCCAAK</sequence>
<reference evidence="2" key="1">
    <citation type="submission" date="2023-06" db="EMBL/GenBank/DDBJ databases">
        <title>Genome-scale phylogeny and comparative genomics of the fungal order Sordariales.</title>
        <authorList>
            <consortium name="Lawrence Berkeley National Laboratory"/>
            <person name="Hensen N."/>
            <person name="Bonometti L."/>
            <person name="Westerberg I."/>
            <person name="Brannstrom I.O."/>
            <person name="Guillou S."/>
            <person name="Cros-Aarteil S."/>
            <person name="Calhoun S."/>
            <person name="Haridas S."/>
            <person name="Kuo A."/>
            <person name="Mondo S."/>
            <person name="Pangilinan J."/>
            <person name="Riley R."/>
            <person name="Labutti K."/>
            <person name="Andreopoulos B."/>
            <person name="Lipzen A."/>
            <person name="Chen C."/>
            <person name="Yanf M."/>
            <person name="Daum C."/>
            <person name="Ng V."/>
            <person name="Clum A."/>
            <person name="Steindorff A."/>
            <person name="Ohm R."/>
            <person name="Martin F."/>
            <person name="Silar P."/>
            <person name="Natvig D."/>
            <person name="Lalanne C."/>
            <person name="Gautier V."/>
            <person name="Ament-Velasquez S.L."/>
            <person name="Kruys A."/>
            <person name="Hutchinson M.I."/>
            <person name="Powell A.J."/>
            <person name="Barry K."/>
            <person name="Miller A.N."/>
            <person name="Grigoriev I.V."/>
            <person name="Debuchy R."/>
            <person name="Gladieux P."/>
            <person name="Thoren M.H."/>
            <person name="Johannesson H."/>
        </authorList>
    </citation>
    <scope>NUCLEOTIDE SEQUENCE</scope>
    <source>
        <strain evidence="2">PSN4</strain>
    </source>
</reference>
<evidence type="ECO:0000313" key="2">
    <source>
        <dbReference type="EMBL" id="KAK1751329.1"/>
    </source>
</evidence>
<protein>
    <submittedName>
        <fullName evidence="2">Uncharacterized protein</fullName>
    </submittedName>
</protein>